<comment type="catalytic activity">
    <reaction evidence="8 9">
        <text>(1S,2R)-1-C-(indol-3-yl)glycerol 3-phosphate + L-serine = D-glyceraldehyde 3-phosphate + L-tryptophan + H2O</text>
        <dbReference type="Rhea" id="RHEA:10532"/>
        <dbReference type="ChEBI" id="CHEBI:15377"/>
        <dbReference type="ChEBI" id="CHEBI:33384"/>
        <dbReference type="ChEBI" id="CHEBI:57912"/>
        <dbReference type="ChEBI" id="CHEBI:58866"/>
        <dbReference type="ChEBI" id="CHEBI:59776"/>
        <dbReference type="EC" id="4.2.1.20"/>
    </reaction>
</comment>
<comment type="similarity">
    <text evidence="9 10">Belongs to the TrpA family.</text>
</comment>
<evidence type="ECO:0000313" key="15">
    <source>
        <dbReference type="Proteomes" id="UP000041394"/>
    </source>
</evidence>
<dbReference type="STRING" id="1578720.HAL011_10310"/>
<dbReference type="GO" id="GO:0004834">
    <property type="term" value="F:tryptophan synthase activity"/>
    <property type="evidence" value="ECO:0007669"/>
    <property type="project" value="UniProtKB-UniRule"/>
</dbReference>
<keyword evidence="7 9" id="KW-0456">Lyase</keyword>
<evidence type="ECO:0000256" key="2">
    <source>
        <dbReference type="ARBA" id="ARBA00004733"/>
    </source>
</evidence>
<dbReference type="NCBIfam" id="TIGR00262">
    <property type="entry name" value="trpA"/>
    <property type="match status" value="1"/>
</dbReference>
<dbReference type="FunFam" id="3.20.20.70:FF:000037">
    <property type="entry name" value="Tryptophan synthase alpha chain"/>
    <property type="match status" value="1"/>
</dbReference>
<evidence type="ECO:0000313" key="11">
    <source>
        <dbReference type="EMBL" id="CRF41242.1"/>
    </source>
</evidence>
<dbReference type="Gene3D" id="3.20.20.70">
    <property type="entry name" value="Aldolase class I"/>
    <property type="match status" value="1"/>
</dbReference>
<dbReference type="Proteomes" id="UP000045175">
    <property type="component" value="Unassembled WGS sequence"/>
</dbReference>
<organism evidence="12 16">
    <name type="scientific">Helicobacter ailurogastricus</name>
    <dbReference type="NCBI Taxonomy" id="1578720"/>
    <lineage>
        <taxon>Bacteria</taxon>
        <taxon>Pseudomonadati</taxon>
        <taxon>Campylobacterota</taxon>
        <taxon>Epsilonproteobacteria</taxon>
        <taxon>Campylobacterales</taxon>
        <taxon>Helicobacteraceae</taxon>
        <taxon>Helicobacter</taxon>
    </lineage>
</organism>
<protein>
    <recommendedName>
        <fullName evidence="9">Tryptophan synthase alpha chain</fullName>
        <ecNumber evidence="9">4.2.1.20</ecNumber>
    </recommendedName>
</protein>
<evidence type="ECO:0000256" key="8">
    <source>
        <dbReference type="ARBA" id="ARBA00049047"/>
    </source>
</evidence>
<name>A0A0K2X415_9HELI</name>
<comment type="subunit">
    <text evidence="3 9">Tetramer of two alpha and two beta chains.</text>
</comment>
<dbReference type="EMBL" id="CDMN01000004">
    <property type="protein sequence ID" value="CRF43554.1"/>
    <property type="molecule type" value="Genomic_DNA"/>
</dbReference>
<proteinExistence type="inferred from homology"/>
<dbReference type="RefSeq" id="WP_053940575.1">
    <property type="nucleotide sequence ID" value="NZ_BSWO01000068.1"/>
</dbReference>
<dbReference type="PANTHER" id="PTHR43406">
    <property type="entry name" value="TRYPTOPHAN SYNTHASE, ALPHA CHAIN"/>
    <property type="match status" value="1"/>
</dbReference>
<dbReference type="UniPathway" id="UPA00035">
    <property type="reaction ID" value="UER00044"/>
</dbReference>
<dbReference type="HAMAP" id="MF_00131">
    <property type="entry name" value="Trp_synth_alpha"/>
    <property type="match status" value="1"/>
</dbReference>
<dbReference type="AlphaFoldDB" id="A0A0K2X415"/>
<dbReference type="EC" id="4.2.1.20" evidence="9"/>
<dbReference type="PROSITE" id="PS00167">
    <property type="entry name" value="TRP_SYNTHASE_ALPHA"/>
    <property type="match status" value="1"/>
</dbReference>
<keyword evidence="14" id="KW-1185">Reference proteome</keyword>
<feature type="active site" description="Proton acceptor" evidence="9">
    <location>
        <position position="43"/>
    </location>
</feature>
<evidence type="ECO:0000256" key="5">
    <source>
        <dbReference type="ARBA" id="ARBA00022822"/>
    </source>
</evidence>
<gene>
    <name evidence="9" type="primary">trpA</name>
    <name evidence="11" type="ORF">HAL011_10310</name>
    <name evidence="12" type="ORF">HAL013_00020</name>
    <name evidence="13" type="ORF">HAL09_00980</name>
</gene>
<dbReference type="InterPro" id="IPR002028">
    <property type="entry name" value="Trp_synthase_suA"/>
</dbReference>
<dbReference type="GO" id="GO:0005829">
    <property type="term" value="C:cytosol"/>
    <property type="evidence" value="ECO:0007669"/>
    <property type="project" value="TreeGrafter"/>
</dbReference>
<evidence type="ECO:0000313" key="12">
    <source>
        <dbReference type="EMBL" id="CRF41860.1"/>
    </source>
</evidence>
<dbReference type="InterPro" id="IPR018204">
    <property type="entry name" value="Trp_synthase_alpha_AS"/>
</dbReference>
<keyword evidence="6 9" id="KW-0057">Aromatic amino acid biosynthesis</keyword>
<dbReference type="PANTHER" id="PTHR43406:SF1">
    <property type="entry name" value="TRYPTOPHAN SYNTHASE ALPHA CHAIN, CHLOROPLASTIC"/>
    <property type="match status" value="1"/>
</dbReference>
<comment type="pathway">
    <text evidence="2 9">Amino-acid biosynthesis; L-tryptophan biosynthesis; L-tryptophan from chorismate: step 5/5.</text>
</comment>
<evidence type="ECO:0000256" key="1">
    <source>
        <dbReference type="ARBA" id="ARBA00003365"/>
    </source>
</evidence>
<evidence type="ECO:0000256" key="10">
    <source>
        <dbReference type="RuleBase" id="RU003662"/>
    </source>
</evidence>
<evidence type="ECO:0000313" key="13">
    <source>
        <dbReference type="EMBL" id="CRF43554.1"/>
    </source>
</evidence>
<evidence type="ECO:0000256" key="4">
    <source>
        <dbReference type="ARBA" id="ARBA00022605"/>
    </source>
</evidence>
<accession>A0A0K2X415</accession>
<comment type="function">
    <text evidence="1 9">The alpha subunit is responsible for the aldol cleavage of indoleglycerol phosphate to indole and glyceraldehyde 3-phosphate.</text>
</comment>
<dbReference type="EMBL" id="CDMH01000001">
    <property type="protein sequence ID" value="CRF41860.1"/>
    <property type="molecule type" value="Genomic_DNA"/>
</dbReference>
<evidence type="ECO:0000256" key="9">
    <source>
        <dbReference type="HAMAP-Rule" id="MF_00131"/>
    </source>
</evidence>
<reference evidence="15 16" key="3">
    <citation type="submission" date="2014-12" db="EMBL/GenBank/DDBJ databases">
        <authorList>
            <person name="Jaenicke S."/>
        </authorList>
    </citation>
    <scope>NUCLEOTIDE SEQUENCE [LARGE SCALE GENOMIC DNA]</scope>
</reference>
<evidence type="ECO:0000313" key="14">
    <source>
        <dbReference type="Proteomes" id="UP000038622"/>
    </source>
</evidence>
<evidence type="ECO:0000256" key="7">
    <source>
        <dbReference type="ARBA" id="ARBA00023239"/>
    </source>
</evidence>
<evidence type="ECO:0000256" key="3">
    <source>
        <dbReference type="ARBA" id="ARBA00011270"/>
    </source>
</evidence>
<feature type="active site" description="Proton acceptor" evidence="9">
    <location>
        <position position="54"/>
    </location>
</feature>
<evidence type="ECO:0000313" key="16">
    <source>
        <dbReference type="Proteomes" id="UP000045175"/>
    </source>
</evidence>
<dbReference type="Proteomes" id="UP000038622">
    <property type="component" value="Unassembled WGS sequence"/>
</dbReference>
<dbReference type="EMBL" id="CDML01000035">
    <property type="protein sequence ID" value="CRF41242.1"/>
    <property type="molecule type" value="Genomic_DNA"/>
</dbReference>
<sequence length="260" mass="27276">MDHASVFRKNGVFVPFVVLGDPSYEESLAIVKTLIDAGADALELGFAFSDPMADGVAIQASHVRALQAGACMWANFDLLQKIHAYNPKIPIGLLLYANLIHSYGLDSFYKDCAACGVASVLVADVPLAESAPFVASANSHNIALIFIAAPHTSPRDLEQIAKLSQAYVYVLARSGVTGAGENLGTDAKGVIATLKGVKNVPCMLGFGISKPAHATQALEMGANGVICGSAVVKIIAEHLDNPTRAHAALREFVQGFKALC</sequence>
<evidence type="ECO:0000256" key="6">
    <source>
        <dbReference type="ARBA" id="ARBA00023141"/>
    </source>
</evidence>
<reference evidence="14" key="2">
    <citation type="submission" date="2014-12" db="EMBL/GenBank/DDBJ databases">
        <authorList>
            <person name="Smet A."/>
        </authorList>
    </citation>
    <scope>NUCLEOTIDE SEQUENCE [LARGE SCALE GENOMIC DNA]</scope>
</reference>
<dbReference type="Pfam" id="PF00290">
    <property type="entry name" value="Trp_syntA"/>
    <property type="match status" value="1"/>
</dbReference>
<dbReference type="InterPro" id="IPR013785">
    <property type="entry name" value="Aldolase_TIM"/>
</dbReference>
<keyword evidence="5 9" id="KW-0822">Tryptophan biosynthesis</keyword>
<dbReference type="CDD" id="cd04724">
    <property type="entry name" value="Tryptophan_synthase_alpha"/>
    <property type="match status" value="1"/>
</dbReference>
<dbReference type="SUPFAM" id="SSF51366">
    <property type="entry name" value="Ribulose-phoshate binding barrel"/>
    <property type="match status" value="1"/>
</dbReference>
<keyword evidence="4 9" id="KW-0028">Amino-acid biosynthesis</keyword>
<dbReference type="OrthoDB" id="9804578at2"/>
<dbReference type="Proteomes" id="UP000041394">
    <property type="component" value="Unassembled WGS sequence"/>
</dbReference>
<dbReference type="InterPro" id="IPR011060">
    <property type="entry name" value="RibuloseP-bd_barrel"/>
</dbReference>
<reference evidence="12" key="1">
    <citation type="submission" date="2014-12" db="EMBL/GenBank/DDBJ databases">
        <title>Whole genome sequences of four Staphylococcus schleiferi canine isolates.</title>
        <authorList>
            <person name="Misic A.M."/>
            <person name="Cain C."/>
            <person name="Morris D.O."/>
            <person name="Rankin S."/>
            <person name="Beiting D."/>
        </authorList>
    </citation>
    <scope>NUCLEOTIDE SEQUENCE</scope>
    <source>
        <strain evidence="11">ASB11</strain>
        <strain evidence="12">ASB13</strain>
        <strain evidence="13">ASB9</strain>
    </source>
</reference>